<dbReference type="Proteomes" id="UP000007073">
    <property type="component" value="Chromosome"/>
</dbReference>
<dbReference type="AlphaFoldDB" id="Q39UQ1"/>
<accession>Q39UQ1</accession>
<sequence length="178" mass="20043">MKPLKEMTIGEIAAYVAAHLRQGGVEVVLTGGSCVSIYTDNRYLSYDLDFIEVGRASRKKIAAILMEIGFLEKDRYFIHPDTMYFVEFPSGPLALGAEPAGAIAELEFATGTLRLLSPTDCVKDRLAGYYHWLDRQCLEQAIMVAHDAEIDLEEVERWSQQEGMGEEFERIKTFLLAQ</sequence>
<protein>
    <recommendedName>
        <fullName evidence="3">Nucleotidyltransferase</fullName>
    </recommendedName>
</protein>
<dbReference type="eggNOG" id="ENOG5031SP3">
    <property type="taxonomic scope" value="Bacteria"/>
</dbReference>
<reference evidence="1 2" key="1">
    <citation type="submission" date="2005-10" db="EMBL/GenBank/DDBJ databases">
        <title>Complete sequence of Geobacter metallireducens GS-15.</title>
        <authorList>
            <consortium name="US DOE Joint Genome Institute"/>
            <person name="Copeland A."/>
            <person name="Lucas S."/>
            <person name="Lapidus A."/>
            <person name="Barry K."/>
            <person name="Detter J.C."/>
            <person name="Glavina T."/>
            <person name="Hammon N."/>
            <person name="Israni S."/>
            <person name="Pitluck S."/>
            <person name="Di Bartolo G."/>
            <person name="Chain P."/>
            <person name="Schmutz J."/>
            <person name="Larimer F."/>
            <person name="Land M."/>
            <person name="Kyrpides N."/>
            <person name="Ivanova N."/>
            <person name="Richardson P."/>
        </authorList>
    </citation>
    <scope>NUCLEOTIDE SEQUENCE [LARGE SCALE GENOMIC DNA]</scope>
    <source>
        <strain evidence="2">ATCC 53774 / DSM 7210 / GS-15</strain>
    </source>
</reference>
<proteinExistence type="predicted"/>
<dbReference type="HOGENOM" id="CLU_106322_1_0_7"/>
<organism evidence="1 2">
    <name type="scientific">Geobacter metallireducens (strain ATCC 53774 / DSM 7210 / GS-15)</name>
    <dbReference type="NCBI Taxonomy" id="269799"/>
    <lineage>
        <taxon>Bacteria</taxon>
        <taxon>Pseudomonadati</taxon>
        <taxon>Thermodesulfobacteriota</taxon>
        <taxon>Desulfuromonadia</taxon>
        <taxon>Geobacterales</taxon>
        <taxon>Geobacteraceae</taxon>
        <taxon>Geobacter</taxon>
    </lineage>
</organism>
<keyword evidence="2" id="KW-1185">Reference proteome</keyword>
<dbReference type="STRING" id="269799.Gmet_1792"/>
<evidence type="ECO:0008006" key="3">
    <source>
        <dbReference type="Google" id="ProtNLM"/>
    </source>
</evidence>
<dbReference type="KEGG" id="gme:Gmet_1792"/>
<evidence type="ECO:0000313" key="1">
    <source>
        <dbReference type="EMBL" id="ABB32023.1"/>
    </source>
</evidence>
<gene>
    <name evidence="1" type="ordered locus">Gmet_1792</name>
</gene>
<reference evidence="1 2" key="2">
    <citation type="journal article" date="2009" name="BMC Microbiol.">
        <title>The genome sequence of Geobacter metallireducens: features of metabolism, physiology and regulation common and dissimilar to Geobacter sulfurreducens.</title>
        <authorList>
            <person name="Aklujkar M."/>
            <person name="Krushkal J."/>
            <person name="DiBartolo G."/>
            <person name="Lapidus A."/>
            <person name="Land M.L."/>
            <person name="Lovley D.R."/>
        </authorList>
    </citation>
    <scope>NUCLEOTIDE SEQUENCE [LARGE SCALE GENOMIC DNA]</scope>
    <source>
        <strain evidence="2">ATCC 53774 / DSM 7210 / GS-15</strain>
    </source>
</reference>
<evidence type="ECO:0000313" key="2">
    <source>
        <dbReference type="Proteomes" id="UP000007073"/>
    </source>
</evidence>
<dbReference type="RefSeq" id="WP_004512054.1">
    <property type="nucleotide sequence ID" value="NC_007517.1"/>
</dbReference>
<dbReference type="EMBL" id="CP000148">
    <property type="protein sequence ID" value="ABB32023.1"/>
    <property type="molecule type" value="Genomic_DNA"/>
</dbReference>
<name>Q39UQ1_GEOMG</name>